<evidence type="ECO:0000313" key="1">
    <source>
        <dbReference type="EMBL" id="MBC1491413.1"/>
    </source>
</evidence>
<sequence>MKHYVDREYMIAALSEVTNMSPIIYENMEDEEIETRYEAIVINEATDYAK</sequence>
<dbReference type="RefSeq" id="WP_185402151.1">
    <property type="nucleotide sequence ID" value="NZ_JAARQU010000001.1"/>
</dbReference>
<name>A0A7X0XCI1_9LIST</name>
<protein>
    <submittedName>
        <fullName evidence="1">Uncharacterized protein</fullName>
    </submittedName>
</protein>
<dbReference type="EMBL" id="JAASTX010000006">
    <property type="protein sequence ID" value="MBC1491413.1"/>
    <property type="molecule type" value="Genomic_DNA"/>
</dbReference>
<organism evidence="1 2">
    <name type="scientific">Listeria booriae</name>
    <dbReference type="NCBI Taxonomy" id="1552123"/>
    <lineage>
        <taxon>Bacteria</taxon>
        <taxon>Bacillati</taxon>
        <taxon>Bacillota</taxon>
        <taxon>Bacilli</taxon>
        <taxon>Bacillales</taxon>
        <taxon>Listeriaceae</taxon>
        <taxon>Listeria</taxon>
    </lineage>
</organism>
<reference evidence="1 2" key="1">
    <citation type="submission" date="2020-03" db="EMBL/GenBank/DDBJ databases">
        <title>Soil Listeria distribution.</title>
        <authorList>
            <person name="Liao J."/>
            <person name="Wiedmann M."/>
        </authorList>
    </citation>
    <scope>NUCLEOTIDE SEQUENCE [LARGE SCALE GENOMIC DNA]</scope>
    <source>
        <strain evidence="1 2">FSL L7-1547</strain>
    </source>
</reference>
<proteinExistence type="predicted"/>
<gene>
    <name evidence="1" type="ORF">HCI99_06200</name>
</gene>
<dbReference type="AlphaFoldDB" id="A0A7X0XCI1"/>
<accession>A0A7X0XCI1</accession>
<evidence type="ECO:0000313" key="2">
    <source>
        <dbReference type="Proteomes" id="UP000533953"/>
    </source>
</evidence>
<dbReference type="Proteomes" id="UP000533953">
    <property type="component" value="Unassembled WGS sequence"/>
</dbReference>
<comment type="caution">
    <text evidence="1">The sequence shown here is derived from an EMBL/GenBank/DDBJ whole genome shotgun (WGS) entry which is preliminary data.</text>
</comment>